<proteinExistence type="predicted"/>
<keyword evidence="1" id="KW-1133">Transmembrane helix</keyword>
<keyword evidence="1" id="KW-0812">Transmembrane</keyword>
<dbReference type="EMBL" id="JBHSPA010000127">
    <property type="protein sequence ID" value="MFC5835445.1"/>
    <property type="molecule type" value="Genomic_DNA"/>
</dbReference>
<keyword evidence="1" id="KW-0472">Membrane</keyword>
<sequence length="417" mass="43997">MEFQGWSHGLALRPRDYLGKGESLAAVVRAAGPVKGEALYLLALGTATTMARLHLGGIAGLRLSPGNVLIGPRGQAFFAPGPRDSRFPANDVKDWADVIVFAATGRSPDEGADFDRLLPALRAVIEECLRPDTLARPSAVDLVRILLGHSGAARGATVHELLLEAEQRTRPYEPPPPVDEAVPAPFWRRPAYLGGIAIGVLIVAAAAGVVVAISGRAAAPPSPRPDTKDVVSAIGRRTATFHLESKSSRGDDEEVVADGRLSFAANAATSYEMKVTCRNAPQPTEVSMVGNRGAADGVPFDAERPPAEPCAAWAAPSIRVLSSPNSIKALLDAAGPNVSRSGTTLTGSALAHRIRGAESLFSYGEGPIGFTLQVDEKGLPVRLQLRVESRLSGSEVIETDYRNWRPYETVKGATTNG</sequence>
<dbReference type="SUPFAM" id="SSF56112">
    <property type="entry name" value="Protein kinase-like (PK-like)"/>
    <property type="match status" value="1"/>
</dbReference>
<feature type="transmembrane region" description="Helical" evidence="1">
    <location>
        <begin position="191"/>
        <end position="213"/>
    </location>
</feature>
<reference evidence="3" key="1">
    <citation type="journal article" date="2019" name="Int. J. Syst. Evol. Microbiol.">
        <title>The Global Catalogue of Microorganisms (GCM) 10K type strain sequencing project: providing services to taxonomists for standard genome sequencing and annotation.</title>
        <authorList>
            <consortium name="The Broad Institute Genomics Platform"/>
            <consortium name="The Broad Institute Genome Sequencing Center for Infectious Disease"/>
            <person name="Wu L."/>
            <person name="Ma J."/>
        </authorList>
    </citation>
    <scope>NUCLEOTIDE SEQUENCE [LARGE SCALE GENOMIC DNA]</scope>
    <source>
        <strain evidence="3">CCUG 53903</strain>
    </source>
</reference>
<dbReference type="Gene3D" id="1.10.510.10">
    <property type="entry name" value="Transferase(Phosphotransferase) domain 1"/>
    <property type="match status" value="1"/>
</dbReference>
<keyword evidence="3" id="KW-1185">Reference proteome</keyword>
<organism evidence="2 3">
    <name type="scientific">Nonomuraea insulae</name>
    <dbReference type="NCBI Taxonomy" id="1616787"/>
    <lineage>
        <taxon>Bacteria</taxon>
        <taxon>Bacillati</taxon>
        <taxon>Actinomycetota</taxon>
        <taxon>Actinomycetes</taxon>
        <taxon>Streptosporangiales</taxon>
        <taxon>Streptosporangiaceae</taxon>
        <taxon>Nonomuraea</taxon>
    </lineage>
</organism>
<gene>
    <name evidence="2" type="ORF">ACFPZ3_67490</name>
</gene>
<comment type="caution">
    <text evidence="2">The sequence shown here is derived from an EMBL/GenBank/DDBJ whole genome shotgun (WGS) entry which is preliminary data.</text>
</comment>
<dbReference type="RefSeq" id="WP_379524863.1">
    <property type="nucleotide sequence ID" value="NZ_JBHSPA010000127.1"/>
</dbReference>
<accession>A0ABW1DBJ8</accession>
<evidence type="ECO:0008006" key="4">
    <source>
        <dbReference type="Google" id="ProtNLM"/>
    </source>
</evidence>
<name>A0ABW1DBJ8_9ACTN</name>
<dbReference type="Proteomes" id="UP001596058">
    <property type="component" value="Unassembled WGS sequence"/>
</dbReference>
<evidence type="ECO:0000256" key="1">
    <source>
        <dbReference type="SAM" id="Phobius"/>
    </source>
</evidence>
<evidence type="ECO:0000313" key="3">
    <source>
        <dbReference type="Proteomes" id="UP001596058"/>
    </source>
</evidence>
<dbReference type="InterPro" id="IPR011009">
    <property type="entry name" value="Kinase-like_dom_sf"/>
</dbReference>
<protein>
    <recommendedName>
        <fullName evidence="4">Serine/threonine protein kinase</fullName>
    </recommendedName>
</protein>
<evidence type="ECO:0000313" key="2">
    <source>
        <dbReference type="EMBL" id="MFC5835445.1"/>
    </source>
</evidence>